<accession>A0A8H7SAD9</accession>
<reference evidence="2 3" key="1">
    <citation type="submission" date="2020-12" db="EMBL/GenBank/DDBJ databases">
        <title>Metabolic potential, ecology and presence of endohyphal bacteria is reflected in genomic diversity of Mucoromycotina.</title>
        <authorList>
            <person name="Muszewska A."/>
            <person name="Okrasinska A."/>
            <person name="Steczkiewicz K."/>
            <person name="Drgas O."/>
            <person name="Orlowska M."/>
            <person name="Perlinska-Lenart U."/>
            <person name="Aleksandrzak-Piekarczyk T."/>
            <person name="Szatraj K."/>
            <person name="Zielenkiewicz U."/>
            <person name="Pilsyk S."/>
            <person name="Malc E."/>
            <person name="Mieczkowski P."/>
            <person name="Kruszewska J.S."/>
            <person name="Biernat P."/>
            <person name="Pawlowska J."/>
        </authorList>
    </citation>
    <scope>NUCLEOTIDE SEQUENCE [LARGE SCALE GENOMIC DNA]</scope>
    <source>
        <strain evidence="2 3">CBS 142.35</strain>
    </source>
</reference>
<evidence type="ECO:0000313" key="2">
    <source>
        <dbReference type="EMBL" id="KAG2224398.1"/>
    </source>
</evidence>
<feature type="signal peptide" evidence="1">
    <location>
        <begin position="1"/>
        <end position="21"/>
    </location>
</feature>
<dbReference type="InterPro" id="IPR051057">
    <property type="entry name" value="PI-PLC_domain"/>
</dbReference>
<dbReference type="PANTHER" id="PTHR13593:SF140">
    <property type="entry name" value="PLC-LIKE PHOSPHODIESTERASE"/>
    <property type="match status" value="1"/>
</dbReference>
<name>A0A8H7SAD9_9FUNG</name>
<dbReference type="PANTHER" id="PTHR13593">
    <property type="match status" value="1"/>
</dbReference>
<evidence type="ECO:0008006" key="4">
    <source>
        <dbReference type="Google" id="ProtNLM"/>
    </source>
</evidence>
<gene>
    <name evidence="2" type="ORF">INT45_002937</name>
</gene>
<dbReference type="EMBL" id="JAEPRB010000043">
    <property type="protein sequence ID" value="KAG2224398.1"/>
    <property type="molecule type" value="Genomic_DNA"/>
</dbReference>
<dbReference type="SUPFAM" id="SSF51695">
    <property type="entry name" value="PLC-like phosphodiesterases"/>
    <property type="match status" value="1"/>
</dbReference>
<organism evidence="2 3">
    <name type="scientific">Circinella minor</name>
    <dbReference type="NCBI Taxonomy" id="1195481"/>
    <lineage>
        <taxon>Eukaryota</taxon>
        <taxon>Fungi</taxon>
        <taxon>Fungi incertae sedis</taxon>
        <taxon>Mucoromycota</taxon>
        <taxon>Mucoromycotina</taxon>
        <taxon>Mucoromycetes</taxon>
        <taxon>Mucorales</taxon>
        <taxon>Lichtheimiaceae</taxon>
        <taxon>Circinella</taxon>
    </lineage>
</organism>
<keyword evidence="1" id="KW-0732">Signal</keyword>
<evidence type="ECO:0000313" key="3">
    <source>
        <dbReference type="Proteomes" id="UP000646827"/>
    </source>
</evidence>
<dbReference type="GO" id="GO:0006629">
    <property type="term" value="P:lipid metabolic process"/>
    <property type="evidence" value="ECO:0007669"/>
    <property type="project" value="InterPro"/>
</dbReference>
<dbReference type="OrthoDB" id="7984201at2759"/>
<comment type="caution">
    <text evidence="2">The sequence shown here is derived from an EMBL/GenBank/DDBJ whole genome shotgun (WGS) entry which is preliminary data.</text>
</comment>
<feature type="chain" id="PRO_5034487523" description="PLC-like phosphodiesterase" evidence="1">
    <location>
        <begin position="22"/>
        <end position="349"/>
    </location>
</feature>
<dbReference type="Pfam" id="PF26146">
    <property type="entry name" value="PI-PLC_X"/>
    <property type="match status" value="1"/>
</dbReference>
<evidence type="ECO:0000256" key="1">
    <source>
        <dbReference type="SAM" id="SignalP"/>
    </source>
</evidence>
<proteinExistence type="predicted"/>
<protein>
    <recommendedName>
        <fullName evidence="4">PLC-like phosphodiesterase</fullName>
    </recommendedName>
</protein>
<dbReference type="GO" id="GO:0008081">
    <property type="term" value="F:phosphoric diester hydrolase activity"/>
    <property type="evidence" value="ECO:0007669"/>
    <property type="project" value="InterPro"/>
</dbReference>
<dbReference type="AlphaFoldDB" id="A0A8H7SAD9"/>
<keyword evidence="3" id="KW-1185">Reference proteome</keyword>
<dbReference type="Gene3D" id="3.20.20.190">
    <property type="entry name" value="Phosphatidylinositol (PI) phosphodiesterase"/>
    <property type="match status" value="1"/>
</dbReference>
<dbReference type="InterPro" id="IPR017946">
    <property type="entry name" value="PLC-like_Pdiesterase_TIM-brl"/>
</dbReference>
<sequence>MFKRVLTATVASLFAFNVVSAQDQQACNGYSEFCSKSYSDLTYVLTHNSYAYSASPAANQQCDIKAQMTDGVRALRLSAVKSENDTDLHLCHTSCSILDAGKAQDTLSNIAGWLKENPNEVLTIMWNVPNNDMYAKDFQASYEASGILEYAHVQSPQNLTWPTLQEMISSGKRLVNFVDINADQNTVPWLHSEFDYVFETPYDNQNETSFQCTIDRPETPPANVDQMMYGMNHFLYGQLPWGGNTIQIPQSGSANVTNGEGSLLKQANDCNQAFGSRPNFLIVDFYNRGNTLEIAAQLNNVTFDSSKQLECDKVNPNSSGDNTNSAATSLFITTPALSLMLVGLAMTFM</sequence>
<dbReference type="Proteomes" id="UP000646827">
    <property type="component" value="Unassembled WGS sequence"/>
</dbReference>